<reference evidence="4 5" key="1">
    <citation type="journal article" date="2018" name="Front. Microbiol.">
        <title>Discovery of Phloeophagus Beetles as a Source of Pseudomonas Strains That Produce Potentially New Bioactive Substances and Description of Pseudomonas bohemica sp. nov.</title>
        <authorList>
            <person name="Saati-Santamaria Z."/>
            <person name="Lopez-Mondejar R."/>
            <person name="Jimenez-Gomez A."/>
            <person name="Diez-Mendez A."/>
            <person name="Vetrovsky T."/>
            <person name="Igual J.M."/>
            <person name="Velazquez E."/>
            <person name="Kolarik M."/>
            <person name="Rivas R."/>
            <person name="Garcia-Fraile P."/>
        </authorList>
    </citation>
    <scope>NUCLEOTIDE SEQUENCE [LARGE SCALE GENOMIC DNA]</scope>
    <source>
        <strain evidence="2 5">A2-NA12</strain>
        <strain evidence="3 4">A2-NA13</strain>
    </source>
</reference>
<keyword evidence="1" id="KW-0812">Transmembrane</keyword>
<evidence type="ECO:0000313" key="4">
    <source>
        <dbReference type="Proteomes" id="UP000282140"/>
    </source>
</evidence>
<evidence type="ECO:0000313" key="5">
    <source>
        <dbReference type="Proteomes" id="UP000282672"/>
    </source>
</evidence>
<keyword evidence="1" id="KW-1133">Transmembrane helix</keyword>
<feature type="transmembrane region" description="Helical" evidence="1">
    <location>
        <begin position="16"/>
        <end position="33"/>
    </location>
</feature>
<evidence type="ECO:0000313" key="2">
    <source>
        <dbReference type="EMBL" id="RLU07406.1"/>
    </source>
</evidence>
<proteinExistence type="predicted"/>
<keyword evidence="1" id="KW-0472">Membrane</keyword>
<evidence type="ECO:0000256" key="1">
    <source>
        <dbReference type="SAM" id="Phobius"/>
    </source>
</evidence>
<organism evidence="3 4">
    <name type="scientific">Pseudomonas prosekii</name>
    <dbReference type="NCBI Taxonomy" id="1148509"/>
    <lineage>
        <taxon>Bacteria</taxon>
        <taxon>Pseudomonadati</taxon>
        <taxon>Pseudomonadota</taxon>
        <taxon>Gammaproteobacteria</taxon>
        <taxon>Pseudomonadales</taxon>
        <taxon>Pseudomonadaceae</taxon>
        <taxon>Pseudomonas</taxon>
    </lineage>
</organism>
<gene>
    <name evidence="2" type="ORF">CS076_18315</name>
    <name evidence="3" type="ORF">CS078_10330</name>
</gene>
<protein>
    <submittedName>
        <fullName evidence="3">Uncharacterized protein</fullName>
    </submittedName>
</protein>
<comment type="caution">
    <text evidence="3">The sequence shown here is derived from an EMBL/GenBank/DDBJ whole genome shotgun (WGS) entry which is preliminary data.</text>
</comment>
<sequence length="174" mass="19163">MIEFNQVLQDYRVGDYAGLLGLLISLIGFFFTIKTTLASRAASEQAAAAVESVRSDLRKGETVADFATALAVMDEIKRMHRADSLVFLPDRYSSLKKFLVSIKASNPMLAEADQSAIQSAIAKFSAMENFIEKSIRMAVPVEHDKMNGQVSKHYDVIQALLVKIKNEIGSGGFR</sequence>
<evidence type="ECO:0000313" key="3">
    <source>
        <dbReference type="EMBL" id="RLU10505.1"/>
    </source>
</evidence>
<dbReference type="EMBL" id="PEGB01000003">
    <property type="protein sequence ID" value="RLU10505.1"/>
    <property type="molecule type" value="Genomic_DNA"/>
</dbReference>
<dbReference type="RefSeq" id="WP_121733248.1">
    <property type="nucleotide sequence ID" value="NZ_PEGA01000019.1"/>
</dbReference>
<dbReference type="Proteomes" id="UP000282672">
    <property type="component" value="Unassembled WGS sequence"/>
</dbReference>
<accession>A0A3L8CQI7</accession>
<dbReference type="AlphaFoldDB" id="A0A3L8CQI7"/>
<dbReference type="EMBL" id="PEGA01000019">
    <property type="protein sequence ID" value="RLU07406.1"/>
    <property type="molecule type" value="Genomic_DNA"/>
</dbReference>
<name>A0A3L8CQI7_9PSED</name>
<keyword evidence="4" id="KW-1185">Reference proteome</keyword>
<dbReference type="Proteomes" id="UP000282140">
    <property type="component" value="Unassembled WGS sequence"/>
</dbReference>